<dbReference type="PANTHER" id="PTHR43080:SF2">
    <property type="entry name" value="CBS DOMAIN-CONTAINING PROTEIN"/>
    <property type="match status" value="1"/>
</dbReference>
<dbReference type="InterPro" id="IPR051257">
    <property type="entry name" value="Diverse_CBS-Domain"/>
</dbReference>
<dbReference type="Gene3D" id="3.10.580.10">
    <property type="entry name" value="CBS-domain"/>
    <property type="match status" value="1"/>
</dbReference>
<feature type="domain" description="CBS" evidence="3">
    <location>
        <begin position="26"/>
        <end position="83"/>
    </location>
</feature>
<feature type="non-terminal residue" evidence="4">
    <location>
        <position position="1"/>
    </location>
</feature>
<dbReference type="PATRIC" id="fig|1618487.3.peg.793"/>
<name>A0A0G0X7W6_9BACT</name>
<dbReference type="CDD" id="cd02205">
    <property type="entry name" value="CBS_pair_SF"/>
    <property type="match status" value="1"/>
</dbReference>
<evidence type="ECO:0000313" key="5">
    <source>
        <dbReference type="Proteomes" id="UP000034371"/>
    </source>
</evidence>
<evidence type="ECO:0000256" key="1">
    <source>
        <dbReference type="ARBA" id="ARBA00023122"/>
    </source>
</evidence>
<dbReference type="InterPro" id="IPR000644">
    <property type="entry name" value="CBS_dom"/>
</dbReference>
<accession>A0A0G0X7W6</accession>
<dbReference type="PROSITE" id="PS51371">
    <property type="entry name" value="CBS"/>
    <property type="match status" value="1"/>
</dbReference>
<keyword evidence="1 2" id="KW-0129">CBS domain</keyword>
<reference evidence="4 5" key="1">
    <citation type="journal article" date="2015" name="Nature">
        <title>rRNA introns, odd ribosomes, and small enigmatic genomes across a large radiation of phyla.</title>
        <authorList>
            <person name="Brown C.T."/>
            <person name="Hug L.A."/>
            <person name="Thomas B.C."/>
            <person name="Sharon I."/>
            <person name="Castelle C.J."/>
            <person name="Singh A."/>
            <person name="Wilkins M.J."/>
            <person name="Williams K.H."/>
            <person name="Banfield J.F."/>
        </authorList>
    </citation>
    <scope>NUCLEOTIDE SEQUENCE [LARGE SCALE GENOMIC DNA]</scope>
</reference>
<gene>
    <name evidence="4" type="ORF">UU78_C0062G0007</name>
</gene>
<dbReference type="EMBL" id="LCBY01000062">
    <property type="protein sequence ID" value="KKS20502.1"/>
    <property type="molecule type" value="Genomic_DNA"/>
</dbReference>
<dbReference type="InterPro" id="IPR046342">
    <property type="entry name" value="CBS_dom_sf"/>
</dbReference>
<evidence type="ECO:0000256" key="2">
    <source>
        <dbReference type="PROSITE-ProRule" id="PRU00703"/>
    </source>
</evidence>
<dbReference type="SMART" id="SM00116">
    <property type="entry name" value="CBS"/>
    <property type="match status" value="1"/>
</dbReference>
<evidence type="ECO:0000259" key="3">
    <source>
        <dbReference type="PROSITE" id="PS51371"/>
    </source>
</evidence>
<sequence length="89" mass="10348">IGIENNALEEDKEFMSMMKKRVSEVMNKNVIHTHKQTSIMRALGRMIAHRVNQLPVVDDENHVLGIITKGKIFAGLYQYHRSLFKKKLK</sequence>
<organism evidence="4 5">
    <name type="scientific">Candidatus Roizmanbacteria bacterium GW2011_GWC2_41_7</name>
    <dbReference type="NCBI Taxonomy" id="1618487"/>
    <lineage>
        <taxon>Bacteria</taxon>
        <taxon>Candidatus Roizmaniibacteriota</taxon>
    </lineage>
</organism>
<dbReference type="SUPFAM" id="SSF54631">
    <property type="entry name" value="CBS-domain pair"/>
    <property type="match status" value="1"/>
</dbReference>
<evidence type="ECO:0000313" key="4">
    <source>
        <dbReference type="EMBL" id="KKS20502.1"/>
    </source>
</evidence>
<dbReference type="PANTHER" id="PTHR43080">
    <property type="entry name" value="CBS DOMAIN-CONTAINING PROTEIN CBSX3, MITOCHONDRIAL"/>
    <property type="match status" value="1"/>
</dbReference>
<proteinExistence type="predicted"/>
<comment type="caution">
    <text evidence="4">The sequence shown here is derived from an EMBL/GenBank/DDBJ whole genome shotgun (WGS) entry which is preliminary data.</text>
</comment>
<protein>
    <submittedName>
        <fullName evidence="4">Inosine-5'-monophosphate dehydrogenase</fullName>
    </submittedName>
</protein>
<dbReference type="AlphaFoldDB" id="A0A0G0X7W6"/>
<dbReference type="Proteomes" id="UP000034371">
    <property type="component" value="Unassembled WGS sequence"/>
</dbReference>
<dbReference type="Pfam" id="PF00571">
    <property type="entry name" value="CBS"/>
    <property type="match status" value="1"/>
</dbReference>